<feature type="chain" id="PRO_5045260515" description="DUF4398 domain-containing protein" evidence="2">
    <location>
        <begin position="21"/>
        <end position="164"/>
    </location>
</feature>
<gene>
    <name evidence="3" type="ORF">ACFQDL_02630</name>
</gene>
<keyword evidence="2" id="KW-0732">Signal</keyword>
<feature type="coiled-coil region" evidence="1">
    <location>
        <begin position="133"/>
        <end position="163"/>
    </location>
</feature>
<dbReference type="Proteomes" id="UP001596422">
    <property type="component" value="Unassembled WGS sequence"/>
</dbReference>
<protein>
    <recommendedName>
        <fullName evidence="5">DUF4398 domain-containing protein</fullName>
    </recommendedName>
</protein>
<evidence type="ECO:0000256" key="1">
    <source>
        <dbReference type="SAM" id="Coils"/>
    </source>
</evidence>
<comment type="caution">
    <text evidence="3">The sequence shown here is derived from an EMBL/GenBank/DDBJ whole genome shotgun (WGS) entry which is preliminary data.</text>
</comment>
<evidence type="ECO:0000256" key="2">
    <source>
        <dbReference type="SAM" id="SignalP"/>
    </source>
</evidence>
<reference evidence="4" key="1">
    <citation type="journal article" date="2019" name="Int. J. Syst. Evol. Microbiol.">
        <title>The Global Catalogue of Microorganisms (GCM) 10K type strain sequencing project: providing services to taxonomists for standard genome sequencing and annotation.</title>
        <authorList>
            <consortium name="The Broad Institute Genomics Platform"/>
            <consortium name="The Broad Institute Genome Sequencing Center for Infectious Disease"/>
            <person name="Wu L."/>
            <person name="Ma J."/>
        </authorList>
    </citation>
    <scope>NUCLEOTIDE SEQUENCE [LARGE SCALE GENOMIC DNA]</scope>
    <source>
        <strain evidence="4">NBRC 111756</strain>
    </source>
</reference>
<keyword evidence="1" id="KW-0175">Coiled coil</keyword>
<dbReference type="PROSITE" id="PS51257">
    <property type="entry name" value="PROKAR_LIPOPROTEIN"/>
    <property type="match status" value="1"/>
</dbReference>
<sequence>MSRKLLMMPLLLGLLGCQTTGDLIPLTTTGGSGPACYVDDDQLTELLDQQYRYQQAGGNNPRLQQLAAARQNGNKALEGLLLTSPASSPEQVTRGAALLGSLPLYPDAHCMADRYLYLHLGLVRQGLGRQTQLNAKNTEIVELKRKIEALTDLEQQITRQRKDL</sequence>
<proteinExistence type="predicted"/>
<dbReference type="EMBL" id="JBHSWE010000001">
    <property type="protein sequence ID" value="MFC6669127.1"/>
    <property type="molecule type" value="Genomic_DNA"/>
</dbReference>
<keyword evidence="4" id="KW-1185">Reference proteome</keyword>
<evidence type="ECO:0008006" key="5">
    <source>
        <dbReference type="Google" id="ProtNLM"/>
    </source>
</evidence>
<organism evidence="3 4">
    <name type="scientific">Marinobacterium aestuariivivens</name>
    <dbReference type="NCBI Taxonomy" id="1698799"/>
    <lineage>
        <taxon>Bacteria</taxon>
        <taxon>Pseudomonadati</taxon>
        <taxon>Pseudomonadota</taxon>
        <taxon>Gammaproteobacteria</taxon>
        <taxon>Oceanospirillales</taxon>
        <taxon>Oceanospirillaceae</taxon>
        <taxon>Marinobacterium</taxon>
    </lineage>
</organism>
<accession>A0ABW1ZTR4</accession>
<evidence type="ECO:0000313" key="4">
    <source>
        <dbReference type="Proteomes" id="UP001596422"/>
    </source>
</evidence>
<name>A0ABW1ZTR4_9GAMM</name>
<evidence type="ECO:0000313" key="3">
    <source>
        <dbReference type="EMBL" id="MFC6669127.1"/>
    </source>
</evidence>
<feature type="signal peptide" evidence="2">
    <location>
        <begin position="1"/>
        <end position="20"/>
    </location>
</feature>